<dbReference type="Gene3D" id="1.10.10.10">
    <property type="entry name" value="Winged helix-like DNA-binding domain superfamily/Winged helix DNA-binding domain"/>
    <property type="match status" value="2"/>
</dbReference>
<feature type="region of interest" description="Disordered" evidence="11">
    <location>
        <begin position="216"/>
        <end position="264"/>
    </location>
</feature>
<feature type="compositionally biased region" description="Acidic residues" evidence="11">
    <location>
        <begin position="216"/>
        <end position="242"/>
    </location>
</feature>
<organism evidence="14 15">
    <name type="scientific">Tetradesmus obliquus</name>
    <name type="common">Green alga</name>
    <name type="synonym">Acutodesmus obliquus</name>
    <dbReference type="NCBI Taxonomy" id="3088"/>
    <lineage>
        <taxon>Eukaryota</taxon>
        <taxon>Viridiplantae</taxon>
        <taxon>Chlorophyta</taxon>
        <taxon>core chlorophytes</taxon>
        <taxon>Chlorophyceae</taxon>
        <taxon>CS clade</taxon>
        <taxon>Sphaeropleales</taxon>
        <taxon>Scenedesmaceae</taxon>
        <taxon>Tetradesmus</taxon>
    </lineage>
</organism>
<dbReference type="InterPro" id="IPR014756">
    <property type="entry name" value="Ig_E-set"/>
</dbReference>
<dbReference type="GO" id="GO:0003676">
    <property type="term" value="F:nucleic acid binding"/>
    <property type="evidence" value="ECO:0007669"/>
    <property type="project" value="InterPro"/>
</dbReference>
<dbReference type="InterPro" id="IPR036388">
    <property type="entry name" value="WH-like_DNA-bd_sf"/>
</dbReference>
<evidence type="ECO:0000256" key="1">
    <source>
        <dbReference type="ARBA" id="ARBA00004123"/>
    </source>
</evidence>
<dbReference type="SUPFAM" id="SSF158702">
    <property type="entry name" value="Sec63 N-terminal domain-like"/>
    <property type="match status" value="2"/>
</dbReference>
<dbReference type="InterPro" id="IPR050474">
    <property type="entry name" value="Hel308_SKI2-like"/>
</dbReference>
<gene>
    <name evidence="14" type="ORF">BQ4739_LOCUS18443</name>
</gene>
<dbReference type="SMART" id="SM00490">
    <property type="entry name" value="HELICc"/>
    <property type="match status" value="2"/>
</dbReference>
<evidence type="ECO:0000259" key="12">
    <source>
        <dbReference type="PROSITE" id="PS51192"/>
    </source>
</evidence>
<dbReference type="InterPro" id="IPR014001">
    <property type="entry name" value="Helicase_ATP-bd"/>
</dbReference>
<dbReference type="Pfam" id="PF00270">
    <property type="entry name" value="DEAD"/>
    <property type="match status" value="2"/>
</dbReference>
<dbReference type="CDD" id="cd18795">
    <property type="entry name" value="SF2_C_Ski2"/>
    <property type="match status" value="2"/>
</dbReference>
<feature type="compositionally biased region" description="Basic and acidic residues" evidence="11">
    <location>
        <begin position="32"/>
        <end position="41"/>
    </location>
</feature>
<evidence type="ECO:0000256" key="11">
    <source>
        <dbReference type="SAM" id="MobiDB-lite"/>
    </source>
</evidence>
<dbReference type="CDD" id="cd18019">
    <property type="entry name" value="DEXHc_Brr2_1"/>
    <property type="match status" value="1"/>
</dbReference>
<dbReference type="SUPFAM" id="SSF81296">
    <property type="entry name" value="E set domains"/>
    <property type="match status" value="1"/>
</dbReference>
<dbReference type="PROSITE" id="PS51192">
    <property type="entry name" value="HELICASE_ATP_BIND_1"/>
    <property type="match status" value="2"/>
</dbReference>
<dbReference type="CDD" id="cd18021">
    <property type="entry name" value="DEXHc_Brr2_2"/>
    <property type="match status" value="1"/>
</dbReference>
<dbReference type="Pfam" id="PF21188">
    <property type="entry name" value="BRR2_plug"/>
    <property type="match status" value="1"/>
</dbReference>
<evidence type="ECO:0000256" key="7">
    <source>
        <dbReference type="ARBA" id="ARBA00022840"/>
    </source>
</evidence>
<dbReference type="InterPro" id="IPR001650">
    <property type="entry name" value="Helicase_C-like"/>
</dbReference>
<dbReference type="FunFam" id="3.40.50.300:FF:000062">
    <property type="entry name" value="U5 small nuclear ribonucleoprotein helicase"/>
    <property type="match status" value="1"/>
</dbReference>
<comment type="subcellular location">
    <subcellularLocation>
        <location evidence="1">Nucleus</location>
    </subcellularLocation>
</comment>
<dbReference type="FunFam" id="3.40.50.300:FF:000368">
    <property type="entry name" value="U5 small nuclear ribonucleoprotein 200 kDa helicase"/>
    <property type="match status" value="1"/>
</dbReference>
<keyword evidence="8" id="KW-0539">Nucleus</keyword>
<dbReference type="Gene3D" id="1.10.3380.10">
    <property type="entry name" value="Sec63 N-terminal domain-like domain"/>
    <property type="match status" value="3"/>
</dbReference>
<accession>A0A383WKY5</accession>
<dbReference type="InterPro" id="IPR027417">
    <property type="entry name" value="P-loop_NTPase"/>
</dbReference>
<dbReference type="Pfam" id="PF02889">
    <property type="entry name" value="Sec63"/>
    <property type="match status" value="2"/>
</dbReference>
<dbReference type="InterPro" id="IPR057842">
    <property type="entry name" value="WH_MER3"/>
</dbReference>
<feature type="region of interest" description="Disordered" evidence="11">
    <location>
        <begin position="398"/>
        <end position="418"/>
    </location>
</feature>
<dbReference type="GO" id="GO:0005634">
    <property type="term" value="C:nucleus"/>
    <property type="evidence" value="ECO:0007669"/>
    <property type="project" value="UniProtKB-SubCell"/>
</dbReference>
<evidence type="ECO:0000256" key="4">
    <source>
        <dbReference type="ARBA" id="ARBA00022741"/>
    </source>
</evidence>
<feature type="domain" description="Helicase ATP-binding" evidence="12">
    <location>
        <begin position="1391"/>
        <end position="1584"/>
    </location>
</feature>
<keyword evidence="7" id="KW-0067">ATP-binding</keyword>
<dbReference type="GO" id="GO:0003724">
    <property type="term" value="F:RNA helicase activity"/>
    <property type="evidence" value="ECO:0007669"/>
    <property type="project" value="UniProtKB-EC"/>
</dbReference>
<name>A0A383WKY5_TETOB</name>
<dbReference type="InterPro" id="IPR011545">
    <property type="entry name" value="DEAD/DEAH_box_helicase_dom"/>
</dbReference>
<dbReference type="InterPro" id="IPR004179">
    <property type="entry name" value="Sec63-dom"/>
</dbReference>
<dbReference type="FunFam" id="1.10.10.10:FF:000012">
    <property type="entry name" value="U5 small nuclear ribonucleoprotein helicase"/>
    <property type="match status" value="1"/>
</dbReference>
<dbReference type="GO" id="GO:0016787">
    <property type="term" value="F:hydrolase activity"/>
    <property type="evidence" value="ECO:0007669"/>
    <property type="project" value="UniProtKB-KW"/>
</dbReference>
<dbReference type="FunFam" id="2.60.40.150:FF:000004">
    <property type="entry name" value="RNA helicase, activating signal cointegrator 1"/>
    <property type="match status" value="1"/>
</dbReference>
<evidence type="ECO:0000256" key="2">
    <source>
        <dbReference type="ARBA" id="ARBA00012552"/>
    </source>
</evidence>
<dbReference type="PANTHER" id="PTHR47961">
    <property type="entry name" value="DNA POLYMERASE THETA, PUTATIVE (AFU_ORTHOLOGUE AFUA_1G05260)-RELATED"/>
    <property type="match status" value="1"/>
</dbReference>
<evidence type="ECO:0000259" key="13">
    <source>
        <dbReference type="PROSITE" id="PS51194"/>
    </source>
</evidence>
<feature type="domain" description="Helicase C-terminal" evidence="13">
    <location>
        <begin position="744"/>
        <end position="950"/>
    </location>
</feature>
<dbReference type="Gene3D" id="3.40.50.300">
    <property type="entry name" value="P-loop containing nucleotide triphosphate hydrolases"/>
    <property type="match status" value="4"/>
</dbReference>
<sequence>MAEKYGGGAESYARFKQYDYRANSNLVVTSENRTRDAHEPTGEPETLAGRKIAKMGDRAQQQRPEGLSDKSKGKGKKREAGKSGMDFAMPAKRRTGGAGPSVLDMDTAGLYRPRTKETRAAYEALLNTIHATFGDQPADVLRGAADEVLAVLKNQHMTDPERQRECESLLGSFSNERFAELVAIGKLISDFVGEGEAVPGGDGEGLDEDIGVAVEFEDEEEEEDDEVAEIAESDEDEESDEEAAAKERGLQGNADMDVDAEAAGDDGGLKVQEIDAYWLQRRISTSLGGMEAAAAQRLAQEVFEALQGEDASAVETRVVQLLGLDHFDLAKELLRNRLKIVWVSKLRQAQDEAETAAVEDQMRQDPAAAAILAELHATRTSARDRQTAMERSIREEARRLRQGDGAAAAGDEAGAAAGDEGRARGSAAAAAAGAAAGRSVIDLDGLVFGQGGHFMSNKGCTLPPGSYRTTKKGYEEVHVPALKPKPYADGEKLVAIGELPEWAQPAFGGMQSLNRVQSRVCDTALYSSENMLVCAPTGAGKTNVAMLCILHELGLHRRADGTFDMSAFKVVYVAPMKALVAEMVGNFTKRLGEAYGLQVRELTGDVNLTKQEIEETQIIVTTPEKWDIITRKSDDRTYTQLVRLMIIDEIHLLHDSRGPVLESIVARTIRQIESTQEMTRIVGLSATLPNYDDVGTFLRVKPDKGLFYFDNSYRPCPLAQQYIGITIKKPLQRFQLMNEICYNKVLDCAGKHQVLIFVHSRKETAKTALFLKQTALDNDHLAKFMRDDSASREILQTEAEAAKTSELRDLLPFGFAIHHAGMSRVDRTLVEDLFADGHIQVLVSTATLAWGVNLPAHTVIIKGTQVYSPVKGAWDELSPQDMMQMMGRAGRPQFDTFGEGIIITGHTELQFYLSLFNVQLPIESQYIGTIPDNLNAEIVLGTVQNLKDAATWLGYSYLYVRMLRSPALYGVPLGALEDDPLLLQHRLDLAHSAALLLDKNNLIRYDRRTGGFQVTDLGRIASHYYITYTTLAAFNSHLKPTMGDIELLRLFSLADEFNHLKPTMGDIGLLRLFSLADEFKFMIVREEEKLELAKLIDRVPVPVKESLDEPSAKINVLMQAYISNLKLEGLALSSDMVYVTQSAGRLMRCLFEICLKRGWAGLTDKALNLCKEVNHRMWSSQNPLRQFKGLPGELLSRLEKKDLPWERYYDLKPSELGDLIRMPKYGKALHKFVHQFPRLELAAHVQPLTRSLLRIDLTIAPDFAWDDKVHGAVEPFWLLVEDADGEVLLHHQYWLLRRALAQEEHALSFTVPVGEPLPPQYFVRLVSDRWIGCESTLAVSFRQLLLPEKYPPPTELLDLQPLPVSALRSKAFEGLYKDIGTFNPIQTQVFTSLYNTDDSCFVCAPTGSGKTICAEFALLRLLAREQAARASGEGGGSGFGDGKPLVHAVYVAPLEPLVLERYVGWKEKLEGGLGIKIAKLTGDSTTDVRLLADNHLVLATPQQWDMLSRRWKQRKAVQAVNLFIMDEMQLLGGQQGPTMEVVCSRMRYMSSQLPQPLRLVGLSHSLANARDVGEWLGAAGTSTFNFPPGVRPVPLEIHMHGLDIHNFEARMQAMMRPCYSAILNHAAGGKPAIVFVPTRKHVRLTALDLLTSAASDGAQHRFRLAAEADLAPYISRVKDAALAHALSFGVGYVHETMPAIERQVVEFLFDSGAIQVLVATAVSCWGMSSAAKLVVVMGTQYYDGSGLGASDYPVTDLLQMLGRASRPGIDEVGKVVLMCAAPRKEYYKKFLFEPLPIESHLDHFLHDTFNAEIVTRTIESKQDAVDYLTWTFFYRRLRQNPNYYNMHGTSDRHISEHLSDLVENTVNDLANSKVIAVEDEMDLSPLNLGMIASYYYITYTTIELFANSLTPKTKVKGLLEIVAAASEFDTLPVRPGEENAVERLIKHAPVAVDRPKFADPHTKVNALLQAHFSRERLGGDMGNDARTAVREASRLLQAVVDVVASSGWLHPALAAMEMCQMVVQGQWEKDSPLLQLPHFTPALAAAAGAKDVSTVFDLVEMDDEQRRELLQLSDRQLDEVTAVCNRYPDISVTTELPDGPDVAAGDSVTLIVNLDREMEEGATELGPVHAPRFPGVREEGWWLVVGNPKANKLLGIKRVSFGKSQRVKLAFDAPAEVGVSKLTLFFMCDSWLGCDQEYEVELNVGEAAEGSGSEEMSEGRWRALLCDSWLGCDQEYEVELNVGEAAEGSGSEEMSE</sequence>
<evidence type="ECO:0000256" key="6">
    <source>
        <dbReference type="ARBA" id="ARBA00022806"/>
    </source>
</evidence>
<dbReference type="GO" id="GO:0005524">
    <property type="term" value="F:ATP binding"/>
    <property type="evidence" value="ECO:0007669"/>
    <property type="project" value="UniProtKB-KW"/>
</dbReference>
<dbReference type="EMBL" id="FNXT01001305">
    <property type="protein sequence ID" value="SZX78125.1"/>
    <property type="molecule type" value="Genomic_DNA"/>
</dbReference>
<dbReference type="SMART" id="SM00487">
    <property type="entry name" value="DEXDc"/>
    <property type="match status" value="2"/>
</dbReference>
<comment type="function">
    <text evidence="10">RNA helicase that plays an essential role in pre-mRNA splicing as component of the U5 snRNP and U4/U6-U5 tri-snRNP complexes. Involved in spliceosome assembly, activation and disassembly.</text>
</comment>
<evidence type="ECO:0000256" key="8">
    <source>
        <dbReference type="ARBA" id="ARBA00023242"/>
    </source>
</evidence>
<dbReference type="InterPro" id="IPR036390">
    <property type="entry name" value="WH_DNA-bd_sf"/>
</dbReference>
<dbReference type="SUPFAM" id="SSF46785">
    <property type="entry name" value="Winged helix' DNA-binding domain"/>
    <property type="match status" value="2"/>
</dbReference>
<keyword evidence="15" id="KW-1185">Reference proteome</keyword>
<comment type="catalytic activity">
    <reaction evidence="9">
        <text>ATP + H2O = ADP + phosphate + H(+)</text>
        <dbReference type="Rhea" id="RHEA:13065"/>
        <dbReference type="ChEBI" id="CHEBI:15377"/>
        <dbReference type="ChEBI" id="CHEBI:15378"/>
        <dbReference type="ChEBI" id="CHEBI:30616"/>
        <dbReference type="ChEBI" id="CHEBI:43474"/>
        <dbReference type="ChEBI" id="CHEBI:456216"/>
        <dbReference type="EC" id="3.6.4.13"/>
    </reaction>
</comment>
<dbReference type="SMART" id="SM00973">
    <property type="entry name" value="Sec63"/>
    <property type="match status" value="2"/>
</dbReference>
<dbReference type="Proteomes" id="UP000256970">
    <property type="component" value="Unassembled WGS sequence"/>
</dbReference>
<dbReference type="Gene3D" id="2.60.40.150">
    <property type="entry name" value="C2 domain"/>
    <property type="match status" value="2"/>
</dbReference>
<dbReference type="FunFam" id="3.40.50.300:FF:000102">
    <property type="entry name" value="RNA helicase, activating signal cointegrator 1"/>
    <property type="match status" value="1"/>
</dbReference>
<dbReference type="FunFam" id="1.10.10.10:FF:000024">
    <property type="entry name" value="U5 small nuclear ribonucleoprotein helicase"/>
    <property type="match status" value="1"/>
</dbReference>
<dbReference type="Gene3D" id="1.10.150.20">
    <property type="entry name" value="5' to 3' exonuclease, C-terminal subdomain"/>
    <property type="match status" value="2"/>
</dbReference>
<dbReference type="InterPro" id="IPR041094">
    <property type="entry name" value="Brr2_helicase_PWI"/>
</dbReference>
<dbReference type="FunFam" id="3.40.50.300:FF:000254">
    <property type="entry name" value="U5 small nuclear ribonucleoprotein helicase"/>
    <property type="match status" value="1"/>
</dbReference>
<evidence type="ECO:0000256" key="10">
    <source>
        <dbReference type="ARBA" id="ARBA00055371"/>
    </source>
</evidence>
<dbReference type="STRING" id="3088.A0A383WKY5"/>
<dbReference type="FunFam" id="1.10.3380.10:FF:000002">
    <property type="entry name" value="Activating signal cointegrator 1 complex subunit 3"/>
    <property type="match status" value="1"/>
</dbReference>
<dbReference type="InterPro" id="IPR035892">
    <property type="entry name" value="C2_domain_sf"/>
</dbReference>
<dbReference type="InterPro" id="IPR048863">
    <property type="entry name" value="BRR2_plug"/>
</dbReference>
<evidence type="ECO:0000256" key="5">
    <source>
        <dbReference type="ARBA" id="ARBA00022801"/>
    </source>
</evidence>
<dbReference type="PIRSF" id="PIRSF039073">
    <property type="entry name" value="BRR2"/>
    <property type="match status" value="1"/>
</dbReference>
<feature type="domain" description="Helicase ATP-binding" evidence="12">
    <location>
        <begin position="522"/>
        <end position="706"/>
    </location>
</feature>
<feature type="domain" description="Helicase C-terminal" evidence="13">
    <location>
        <begin position="1614"/>
        <end position="1826"/>
    </location>
</feature>
<dbReference type="EC" id="3.6.4.13" evidence="2"/>
<dbReference type="PROSITE" id="PS51194">
    <property type="entry name" value="HELICASE_CTER"/>
    <property type="match status" value="2"/>
</dbReference>
<dbReference type="FunFam" id="1.10.150.20:FF:000004">
    <property type="entry name" value="U5 small nuclear ribonucleoprotein helicase"/>
    <property type="match status" value="1"/>
</dbReference>
<reference evidence="14 15" key="1">
    <citation type="submission" date="2016-10" db="EMBL/GenBank/DDBJ databases">
        <authorList>
            <person name="Cai Z."/>
        </authorList>
    </citation>
    <scope>NUCLEOTIDE SEQUENCE [LARGE SCALE GENOMIC DNA]</scope>
</reference>
<dbReference type="GO" id="GO:0032991">
    <property type="term" value="C:protein-containing complex"/>
    <property type="evidence" value="ECO:0007669"/>
    <property type="project" value="UniProtKB-ARBA"/>
</dbReference>
<evidence type="ECO:0000313" key="15">
    <source>
        <dbReference type="Proteomes" id="UP000256970"/>
    </source>
</evidence>
<dbReference type="FunFam" id="1.10.3380.10:FF:000001">
    <property type="entry name" value="U5 small nuclear ribonucleoprotein helicase"/>
    <property type="match status" value="1"/>
</dbReference>
<evidence type="ECO:0000313" key="14">
    <source>
        <dbReference type="EMBL" id="SZX78125.1"/>
    </source>
</evidence>
<evidence type="ECO:0000256" key="3">
    <source>
        <dbReference type="ARBA" id="ARBA00022737"/>
    </source>
</evidence>
<feature type="compositionally biased region" description="Low complexity" evidence="11">
    <location>
        <begin position="403"/>
        <end position="418"/>
    </location>
</feature>
<dbReference type="Pfam" id="PF23445">
    <property type="entry name" value="WHD_SNRNP200"/>
    <property type="match status" value="2"/>
</dbReference>
<keyword evidence="4" id="KW-0547">Nucleotide-binding</keyword>
<feature type="region of interest" description="Disordered" evidence="11">
    <location>
        <begin position="26"/>
        <end position="101"/>
    </location>
</feature>
<dbReference type="GO" id="GO:0006397">
    <property type="term" value="P:mRNA processing"/>
    <property type="evidence" value="ECO:0007669"/>
    <property type="project" value="UniProtKB-ARBA"/>
</dbReference>
<dbReference type="Pfam" id="PF18149">
    <property type="entry name" value="Helicase_PWI"/>
    <property type="match status" value="1"/>
</dbReference>
<protein>
    <recommendedName>
        <fullName evidence="2">RNA helicase</fullName>
        <ecNumber evidence="2">3.6.4.13</ecNumber>
    </recommendedName>
</protein>
<dbReference type="FunFam" id="1.10.150.20:FF:000013">
    <property type="entry name" value="U5 small nuclear ribonucleoprotein kDa helicase"/>
    <property type="match status" value="1"/>
</dbReference>
<dbReference type="PANTHER" id="PTHR47961:SF4">
    <property type="entry name" value="ACTIVATING SIGNAL COINTEGRATOR 1 COMPLEX SUBUNIT 3"/>
    <property type="match status" value="1"/>
</dbReference>
<dbReference type="SUPFAM" id="SSF52540">
    <property type="entry name" value="P-loop containing nucleoside triphosphate hydrolases"/>
    <property type="match status" value="3"/>
</dbReference>
<evidence type="ECO:0000256" key="9">
    <source>
        <dbReference type="ARBA" id="ARBA00047984"/>
    </source>
</evidence>
<proteinExistence type="predicted"/>
<keyword evidence="5" id="KW-0378">Hydrolase</keyword>
<keyword evidence="3" id="KW-0677">Repeat</keyword>
<dbReference type="Pfam" id="PF00271">
    <property type="entry name" value="Helicase_C"/>
    <property type="match status" value="1"/>
</dbReference>
<keyword evidence="6" id="KW-0347">Helicase</keyword>